<evidence type="ECO:0008006" key="10">
    <source>
        <dbReference type="Google" id="ProtNLM"/>
    </source>
</evidence>
<reference evidence="8 9" key="1">
    <citation type="journal article" date="2009" name="Int. J. Syst. Evol. Microbiol.">
        <title>Paenibacillus contaminans sp. nov., isolated from a contaminated laboratory plate.</title>
        <authorList>
            <person name="Chou J.H."/>
            <person name="Lee J.H."/>
            <person name="Lin M.C."/>
            <person name="Chang P.S."/>
            <person name="Arun A.B."/>
            <person name="Young C.C."/>
            <person name="Chen W.M."/>
        </authorList>
    </citation>
    <scope>NUCLEOTIDE SEQUENCE [LARGE SCALE GENOMIC DNA]</scope>
    <source>
        <strain evidence="8 9">CKOBP-6</strain>
    </source>
</reference>
<keyword evidence="4" id="KW-0010">Activator</keyword>
<dbReference type="SUPFAM" id="SSF51215">
    <property type="entry name" value="Regulatory protein AraC"/>
    <property type="match status" value="1"/>
</dbReference>
<dbReference type="InterPro" id="IPR003313">
    <property type="entry name" value="AraC-bd"/>
</dbReference>
<dbReference type="GO" id="GO:0043565">
    <property type="term" value="F:sequence-specific DNA binding"/>
    <property type="evidence" value="ECO:0007669"/>
    <property type="project" value="InterPro"/>
</dbReference>
<dbReference type="InterPro" id="IPR018062">
    <property type="entry name" value="HTH_AraC-typ_CS"/>
</dbReference>
<dbReference type="InterPro" id="IPR018060">
    <property type="entry name" value="HTH_AraC"/>
</dbReference>
<comment type="caution">
    <text evidence="8">The sequence shown here is derived from an EMBL/GenBank/DDBJ whole genome shotgun (WGS) entry which is preliminary data.</text>
</comment>
<name>A0A329MP14_9BACL</name>
<keyword evidence="2" id="KW-0805">Transcription regulation</keyword>
<evidence type="ECO:0000313" key="8">
    <source>
        <dbReference type="EMBL" id="RAV21494.1"/>
    </source>
</evidence>
<dbReference type="PROSITE" id="PS00041">
    <property type="entry name" value="HTH_ARAC_FAMILY_1"/>
    <property type="match status" value="1"/>
</dbReference>
<dbReference type="AlphaFoldDB" id="A0A329MP14"/>
<evidence type="ECO:0000256" key="4">
    <source>
        <dbReference type="ARBA" id="ARBA00023159"/>
    </source>
</evidence>
<dbReference type="GO" id="GO:0003700">
    <property type="term" value="F:DNA-binding transcription factor activity"/>
    <property type="evidence" value="ECO:0007669"/>
    <property type="project" value="InterPro"/>
</dbReference>
<dbReference type="InterPro" id="IPR037923">
    <property type="entry name" value="HTH-like"/>
</dbReference>
<keyword evidence="5" id="KW-0804">Transcription</keyword>
<dbReference type="SUPFAM" id="SSF46689">
    <property type="entry name" value="Homeodomain-like"/>
    <property type="match status" value="2"/>
</dbReference>
<sequence length="550" mass="62159">MKNKECIEMPDNACRYDSDPLFRLLEATSLHGIADWEADRRFAGDYLLLLIESGNGELLVDGSRFPLGPGNAALLLPASLFELNADPSKPLQGYRVSFQVLREADAGGGSLAFVKTNDAFPQSLAGVLPKLSFAEAVHAAAAIAGQRRRDEQRLQPFARQQMFHRLLETIVPQLEAPMQQAAASAIASTIAYMHTHYEEPISRATLARIAGMSPWHYSRRFKETTGRSPSEMLESIRLDKAREHLVSLDCTVREVAQLVGYRDESRFRRKFKETVGISPTMFIARKREKVAALSYHYAAHMLTLQAVPLATYVDRRRESHRSAYHDAIPFHLKRVKQPDADVWESHLQALAAARPEVILCDEFVDRQTGDSLAKIAPVVTIPWLEMTWRDHFREIASFLAKKRDAAAWLSGYERKAELLRKRISGRFGSERSLLLHIASDGLHVYGNRNGGSVLFQDLDLTPAHNAAAIKVCREITAAELTRLDCDRILLIVDADRESQRRWDDLQTSAVWLALPAVNRRTVHRIDEIPWLEYSPFAHTLVLDEAARIWR</sequence>
<evidence type="ECO:0000259" key="7">
    <source>
        <dbReference type="PROSITE" id="PS50983"/>
    </source>
</evidence>
<gene>
    <name evidence="8" type="ORF">DQG23_09475</name>
</gene>
<protein>
    <recommendedName>
        <fullName evidence="10">AraC family transcriptional regulator</fullName>
    </recommendedName>
</protein>
<accession>A0A329MP14</accession>
<evidence type="ECO:0000313" key="9">
    <source>
        <dbReference type="Proteomes" id="UP000250369"/>
    </source>
</evidence>
<dbReference type="SMART" id="SM00342">
    <property type="entry name" value="HTH_ARAC"/>
    <property type="match status" value="1"/>
</dbReference>
<dbReference type="Pfam" id="PF01497">
    <property type="entry name" value="Peripla_BP_2"/>
    <property type="match status" value="1"/>
</dbReference>
<proteinExistence type="predicted"/>
<dbReference type="Gene3D" id="1.10.10.60">
    <property type="entry name" value="Homeodomain-like"/>
    <property type="match status" value="2"/>
</dbReference>
<keyword evidence="3" id="KW-0238">DNA-binding</keyword>
<evidence type="ECO:0000256" key="2">
    <source>
        <dbReference type="ARBA" id="ARBA00023015"/>
    </source>
</evidence>
<dbReference type="EMBL" id="QMFB01000004">
    <property type="protein sequence ID" value="RAV21494.1"/>
    <property type="molecule type" value="Genomic_DNA"/>
</dbReference>
<dbReference type="Pfam" id="PF12833">
    <property type="entry name" value="HTH_18"/>
    <property type="match status" value="1"/>
</dbReference>
<organism evidence="8 9">
    <name type="scientific">Paenibacillus contaminans</name>
    <dbReference type="NCBI Taxonomy" id="450362"/>
    <lineage>
        <taxon>Bacteria</taxon>
        <taxon>Bacillati</taxon>
        <taxon>Bacillota</taxon>
        <taxon>Bacilli</taxon>
        <taxon>Bacillales</taxon>
        <taxon>Paenibacillaceae</taxon>
        <taxon>Paenibacillus</taxon>
    </lineage>
</organism>
<dbReference type="InterPro" id="IPR050204">
    <property type="entry name" value="AraC_XylS_family_regulators"/>
</dbReference>
<dbReference type="PROSITE" id="PS01124">
    <property type="entry name" value="HTH_ARAC_FAMILY_2"/>
    <property type="match status" value="1"/>
</dbReference>
<keyword evidence="1" id="KW-0963">Cytoplasm</keyword>
<dbReference type="InterPro" id="IPR009057">
    <property type="entry name" value="Homeodomain-like_sf"/>
</dbReference>
<dbReference type="InterPro" id="IPR002491">
    <property type="entry name" value="ABC_transptr_periplasmic_BD"/>
</dbReference>
<dbReference type="Pfam" id="PF02311">
    <property type="entry name" value="AraC_binding"/>
    <property type="match status" value="1"/>
</dbReference>
<dbReference type="SUPFAM" id="SSF53807">
    <property type="entry name" value="Helical backbone' metal receptor"/>
    <property type="match status" value="1"/>
</dbReference>
<evidence type="ECO:0000256" key="5">
    <source>
        <dbReference type="ARBA" id="ARBA00023163"/>
    </source>
</evidence>
<keyword evidence="9" id="KW-1185">Reference proteome</keyword>
<feature type="domain" description="Fe/B12 periplasmic-binding" evidence="7">
    <location>
        <begin position="289"/>
        <end position="550"/>
    </location>
</feature>
<dbReference type="PANTHER" id="PTHR46796:SF13">
    <property type="entry name" value="HTH-TYPE TRANSCRIPTIONAL ACTIVATOR RHAS"/>
    <property type="match status" value="1"/>
</dbReference>
<evidence type="ECO:0000256" key="3">
    <source>
        <dbReference type="ARBA" id="ARBA00023125"/>
    </source>
</evidence>
<dbReference type="Gene3D" id="3.40.50.1980">
    <property type="entry name" value="Nitrogenase molybdenum iron protein domain"/>
    <property type="match status" value="2"/>
</dbReference>
<evidence type="ECO:0000256" key="1">
    <source>
        <dbReference type="ARBA" id="ARBA00022490"/>
    </source>
</evidence>
<dbReference type="Proteomes" id="UP000250369">
    <property type="component" value="Unassembled WGS sequence"/>
</dbReference>
<feature type="domain" description="HTH araC/xylS-type" evidence="6">
    <location>
        <begin position="187"/>
        <end position="285"/>
    </location>
</feature>
<evidence type="ECO:0000259" key="6">
    <source>
        <dbReference type="PROSITE" id="PS01124"/>
    </source>
</evidence>
<dbReference type="PROSITE" id="PS50983">
    <property type="entry name" value="FE_B12_PBP"/>
    <property type="match status" value="1"/>
</dbReference>
<dbReference type="PANTHER" id="PTHR46796">
    <property type="entry name" value="HTH-TYPE TRANSCRIPTIONAL ACTIVATOR RHAS-RELATED"/>
    <property type="match status" value="1"/>
</dbReference>